<accession>A0A2G6E9F8</accession>
<feature type="chain" id="PRO_5013794859" description="Outer membrane protein beta-barrel domain-containing protein" evidence="1">
    <location>
        <begin position="25"/>
        <end position="160"/>
    </location>
</feature>
<comment type="caution">
    <text evidence="2">The sequence shown here is derived from an EMBL/GenBank/DDBJ whole genome shotgun (WGS) entry which is preliminary data.</text>
</comment>
<feature type="signal peptide" evidence="1">
    <location>
        <begin position="1"/>
        <end position="24"/>
    </location>
</feature>
<evidence type="ECO:0000313" key="2">
    <source>
        <dbReference type="EMBL" id="PID58607.1"/>
    </source>
</evidence>
<protein>
    <recommendedName>
        <fullName evidence="4">Outer membrane protein beta-barrel domain-containing protein</fullName>
    </recommendedName>
</protein>
<gene>
    <name evidence="2" type="ORF">CSB45_03420</name>
</gene>
<dbReference type="InterPro" id="IPR011250">
    <property type="entry name" value="OMP/PagP_B-barrel"/>
</dbReference>
<evidence type="ECO:0000256" key="1">
    <source>
        <dbReference type="SAM" id="SignalP"/>
    </source>
</evidence>
<dbReference type="AlphaFoldDB" id="A0A2G6E9F8"/>
<proteinExistence type="predicted"/>
<sequence length="160" mass="16667">MKTSITICLVLGLSFLAGVVTASAEQQIVYREITGFGGMLFGPDENDALGGVALTFNTSPRLGLEGEVGAVFAEDTLFNASMNIVLNFGTGVTAIVPYVIGGGGILADGGTEIAVNAGLGAKIFLAYNVALRADFRAFFTSEDGDAEDMERIYGGMTLFF</sequence>
<reference evidence="2 3" key="1">
    <citation type="submission" date="2017-10" db="EMBL/GenBank/DDBJ databases">
        <title>Novel microbial diversity and functional potential in the marine mammal oral microbiome.</title>
        <authorList>
            <person name="Dudek N.K."/>
            <person name="Sun C.L."/>
            <person name="Burstein D."/>
            <person name="Kantor R.S."/>
            <person name="Aliaga Goltsman D.S."/>
            <person name="Bik E.M."/>
            <person name="Thomas B.C."/>
            <person name="Banfield J.F."/>
            <person name="Relman D.A."/>
        </authorList>
    </citation>
    <scope>NUCLEOTIDE SEQUENCE [LARGE SCALE GENOMIC DNA]</scope>
    <source>
        <strain evidence="2">DOLZORAL124_49_17</strain>
    </source>
</reference>
<evidence type="ECO:0008006" key="4">
    <source>
        <dbReference type="Google" id="ProtNLM"/>
    </source>
</evidence>
<dbReference type="Proteomes" id="UP000229740">
    <property type="component" value="Unassembled WGS sequence"/>
</dbReference>
<dbReference type="Gene3D" id="2.40.160.20">
    <property type="match status" value="1"/>
</dbReference>
<dbReference type="EMBL" id="PDPS01000022">
    <property type="protein sequence ID" value="PID58607.1"/>
    <property type="molecule type" value="Genomic_DNA"/>
</dbReference>
<dbReference type="SUPFAM" id="SSF56925">
    <property type="entry name" value="OMPA-like"/>
    <property type="match status" value="1"/>
</dbReference>
<name>A0A2G6E9F8_9BACT</name>
<evidence type="ECO:0000313" key="3">
    <source>
        <dbReference type="Proteomes" id="UP000229740"/>
    </source>
</evidence>
<organism evidence="2 3">
    <name type="scientific">candidate division KSB3 bacterium</name>
    <dbReference type="NCBI Taxonomy" id="2044937"/>
    <lineage>
        <taxon>Bacteria</taxon>
        <taxon>candidate division KSB3</taxon>
    </lineage>
</organism>
<keyword evidence="1" id="KW-0732">Signal</keyword>